<evidence type="ECO:0000256" key="1">
    <source>
        <dbReference type="SAM" id="MobiDB-lite"/>
    </source>
</evidence>
<dbReference type="EMBL" id="QGKX02000004">
    <property type="protein sequence ID" value="KAF3604458.1"/>
    <property type="molecule type" value="Genomic_DNA"/>
</dbReference>
<protein>
    <submittedName>
        <fullName evidence="2">Uncharacterized protein</fullName>
    </submittedName>
</protein>
<dbReference type="Proteomes" id="UP000712600">
    <property type="component" value="Unassembled WGS sequence"/>
</dbReference>
<accession>A0A8S9SU72</accession>
<feature type="region of interest" description="Disordered" evidence="1">
    <location>
        <begin position="231"/>
        <end position="277"/>
    </location>
</feature>
<comment type="caution">
    <text evidence="2">The sequence shown here is derived from an EMBL/GenBank/DDBJ whole genome shotgun (WGS) entry which is preliminary data.</text>
</comment>
<dbReference type="AlphaFoldDB" id="A0A8S9SU72"/>
<feature type="compositionally biased region" description="Basic residues" evidence="1">
    <location>
        <begin position="23"/>
        <end position="35"/>
    </location>
</feature>
<name>A0A8S9SU72_BRACR</name>
<evidence type="ECO:0000313" key="2">
    <source>
        <dbReference type="EMBL" id="KAF3604458.1"/>
    </source>
</evidence>
<organism evidence="2 3">
    <name type="scientific">Brassica cretica</name>
    <name type="common">Mustard</name>
    <dbReference type="NCBI Taxonomy" id="69181"/>
    <lineage>
        <taxon>Eukaryota</taxon>
        <taxon>Viridiplantae</taxon>
        <taxon>Streptophyta</taxon>
        <taxon>Embryophyta</taxon>
        <taxon>Tracheophyta</taxon>
        <taxon>Spermatophyta</taxon>
        <taxon>Magnoliopsida</taxon>
        <taxon>eudicotyledons</taxon>
        <taxon>Gunneridae</taxon>
        <taxon>Pentapetalae</taxon>
        <taxon>rosids</taxon>
        <taxon>malvids</taxon>
        <taxon>Brassicales</taxon>
        <taxon>Brassicaceae</taxon>
        <taxon>Brassiceae</taxon>
        <taxon>Brassica</taxon>
    </lineage>
</organism>
<feature type="region of interest" description="Disordered" evidence="1">
    <location>
        <begin position="15"/>
        <end position="35"/>
    </location>
</feature>
<proteinExistence type="predicted"/>
<evidence type="ECO:0000313" key="3">
    <source>
        <dbReference type="Proteomes" id="UP000712600"/>
    </source>
</evidence>
<feature type="compositionally biased region" description="Polar residues" evidence="1">
    <location>
        <begin position="234"/>
        <end position="243"/>
    </location>
</feature>
<feature type="compositionally biased region" description="Low complexity" evidence="1">
    <location>
        <begin position="254"/>
        <end position="265"/>
    </location>
</feature>
<reference evidence="2" key="1">
    <citation type="submission" date="2019-12" db="EMBL/GenBank/DDBJ databases">
        <title>Genome sequencing and annotation of Brassica cretica.</title>
        <authorList>
            <person name="Studholme D.J."/>
            <person name="Sarris P."/>
        </authorList>
    </citation>
    <scope>NUCLEOTIDE SEQUENCE</scope>
    <source>
        <strain evidence="2">PFS-109/04</strain>
        <tissue evidence="2">Leaf</tissue>
    </source>
</reference>
<sequence>MKLLKSVNTLRLSEKLETEKSKSGGRTKNRKKKKKRNVDEDFLPLVPLVCQDGSLEYRVRCRGGSELFTKVIVLCDPELREKGKVSARAFLVSRKITILKGAYELDQVSRDLDPGQPLSKKWHPQWQEWVCSSLSMLSKLDEAIQIEVPIVRLGPTTRSGSRAIRAGFSKAVQQILDQHGQTGQNQLLIEEMIQLKIEDQAGPIEVQDHAGPIQFKSLGQNRTGQIISTCDLGSDSSPIQSGINRPAISPAHPPSRSSVRPIRSVQADPSEPQSSHL</sequence>
<gene>
    <name evidence="2" type="ORF">F2Q69_00034955</name>
</gene>